<comment type="caution">
    <text evidence="2">The sequence shown here is derived from an EMBL/GenBank/DDBJ whole genome shotgun (WGS) entry which is preliminary data.</text>
</comment>
<feature type="compositionally biased region" description="Acidic residues" evidence="1">
    <location>
        <begin position="32"/>
        <end position="43"/>
    </location>
</feature>
<dbReference type="STRING" id="1385521.N803_13985"/>
<name>A0A0A0JLG7_9MICO</name>
<feature type="region of interest" description="Disordered" evidence="1">
    <location>
        <begin position="24"/>
        <end position="131"/>
    </location>
</feature>
<evidence type="ECO:0000313" key="2">
    <source>
        <dbReference type="EMBL" id="KGN37584.1"/>
    </source>
</evidence>
<feature type="compositionally biased region" description="Basic and acidic residues" evidence="1">
    <location>
        <begin position="44"/>
        <end position="58"/>
    </location>
</feature>
<accession>A0A0A0JLG7</accession>
<sequence>MIAAGVLLIVGALVARQRMMSEYRAQSAEANEQAETDRDELDTERDVPDDARDDREFDTAASSSDSDRSSDGYIFDGSDDVARGEGPATTDNVADQAPAELESQPLAPTEAPARQADEAPKLPAPKPVVTAPPVIVAPPVADAERPTLVITLPRKKPEAPESGSTDTPDSPATPAAANSSTPDAGSEPMPFKDLPASHVLAPPPRLRTRSSDVPLMDWLRYYSDGNAWSGVIQSISDRISGDVMLQPWFGSMDRSTLQRHVMATVRDLTSEGLTVGTVRELAAAQLAFVQAGGEPITEPVWEKLHATFANALREHLVPEAGVQSLDTTLAPLKAVIVKRSLI</sequence>
<reference evidence="2 3" key="1">
    <citation type="submission" date="2013-08" db="EMBL/GenBank/DDBJ databases">
        <title>The genome sequence of Knoellia subterranea.</title>
        <authorList>
            <person name="Zhu W."/>
            <person name="Wang G."/>
        </authorList>
    </citation>
    <scope>NUCLEOTIDE SEQUENCE [LARGE SCALE GENOMIC DNA]</scope>
    <source>
        <strain evidence="2 3">KCTC 19937</strain>
    </source>
</reference>
<dbReference type="EMBL" id="AVPK01000005">
    <property type="protein sequence ID" value="KGN37584.1"/>
    <property type="molecule type" value="Genomic_DNA"/>
</dbReference>
<proteinExistence type="predicted"/>
<dbReference type="Proteomes" id="UP000030011">
    <property type="component" value="Unassembled WGS sequence"/>
</dbReference>
<protein>
    <submittedName>
        <fullName evidence="2">Uncharacterized protein</fullName>
    </submittedName>
</protein>
<feature type="region of interest" description="Disordered" evidence="1">
    <location>
        <begin position="146"/>
        <end position="205"/>
    </location>
</feature>
<organism evidence="2 3">
    <name type="scientific">Knoellia subterranea KCTC 19937</name>
    <dbReference type="NCBI Taxonomy" id="1385521"/>
    <lineage>
        <taxon>Bacteria</taxon>
        <taxon>Bacillati</taxon>
        <taxon>Actinomycetota</taxon>
        <taxon>Actinomycetes</taxon>
        <taxon>Micrococcales</taxon>
        <taxon>Intrasporangiaceae</taxon>
        <taxon>Knoellia</taxon>
    </lineage>
</organism>
<evidence type="ECO:0000256" key="1">
    <source>
        <dbReference type="SAM" id="MobiDB-lite"/>
    </source>
</evidence>
<dbReference type="eggNOG" id="ENOG502ZS9C">
    <property type="taxonomic scope" value="Bacteria"/>
</dbReference>
<keyword evidence="3" id="KW-1185">Reference proteome</keyword>
<dbReference type="AlphaFoldDB" id="A0A0A0JLG7"/>
<feature type="compositionally biased region" description="Low complexity" evidence="1">
    <location>
        <begin position="164"/>
        <end position="184"/>
    </location>
</feature>
<gene>
    <name evidence="2" type="ORF">N803_13985</name>
</gene>
<evidence type="ECO:0000313" key="3">
    <source>
        <dbReference type="Proteomes" id="UP000030011"/>
    </source>
</evidence>